<dbReference type="SMART" id="SM00443">
    <property type="entry name" value="G_patch"/>
    <property type="match status" value="1"/>
</dbReference>
<reference evidence="2" key="1">
    <citation type="submission" date="2025-08" db="UniProtKB">
        <authorList>
            <consortium name="RefSeq"/>
        </authorList>
    </citation>
    <scope>IDENTIFICATION</scope>
</reference>
<gene>
    <name evidence="2" type="primary">LOC107810146</name>
</gene>
<sequence length="122" mass="13452">MEETGAAQGMTRTGRVYTLEHLGGTSKKAASKTPIIENGPDDLWRKVQEVIIHGDESNPIYTNQTVPVIENMMNLGYEPGKGLGKNLQGITKPVQLKRHGTTFGLGYEYTDKSTRIGRHHGM</sequence>
<dbReference type="RefSeq" id="XP_016490376.1">
    <property type="nucleotide sequence ID" value="XM_016634890.1"/>
</dbReference>
<dbReference type="InterPro" id="IPR000467">
    <property type="entry name" value="G_patch_dom"/>
</dbReference>
<feature type="domain" description="G-patch" evidence="1">
    <location>
        <begin position="72"/>
        <end position="110"/>
    </location>
</feature>
<dbReference type="Pfam" id="PF01585">
    <property type="entry name" value="G-patch"/>
    <property type="match status" value="1"/>
</dbReference>
<evidence type="ECO:0000259" key="1">
    <source>
        <dbReference type="PROSITE" id="PS50174"/>
    </source>
</evidence>
<evidence type="ECO:0000313" key="2">
    <source>
        <dbReference type="RefSeq" id="XP_016490376.1"/>
    </source>
</evidence>
<organism evidence="2">
    <name type="scientific">Nicotiana tabacum</name>
    <name type="common">Common tobacco</name>
    <dbReference type="NCBI Taxonomy" id="4097"/>
    <lineage>
        <taxon>Eukaryota</taxon>
        <taxon>Viridiplantae</taxon>
        <taxon>Streptophyta</taxon>
        <taxon>Embryophyta</taxon>
        <taxon>Tracheophyta</taxon>
        <taxon>Spermatophyta</taxon>
        <taxon>Magnoliopsida</taxon>
        <taxon>eudicotyledons</taxon>
        <taxon>Gunneridae</taxon>
        <taxon>Pentapetalae</taxon>
        <taxon>asterids</taxon>
        <taxon>lamiids</taxon>
        <taxon>Solanales</taxon>
        <taxon>Solanaceae</taxon>
        <taxon>Nicotianoideae</taxon>
        <taxon>Nicotianeae</taxon>
        <taxon>Nicotiana</taxon>
    </lineage>
</organism>
<dbReference type="KEGG" id="nta:107810146"/>
<dbReference type="OrthoDB" id="1304644at2759"/>
<dbReference type="GO" id="GO:0003676">
    <property type="term" value="F:nucleic acid binding"/>
    <property type="evidence" value="ECO:0007669"/>
    <property type="project" value="InterPro"/>
</dbReference>
<name>A0A1S4BNC7_TOBAC</name>
<dbReference type="PROSITE" id="PS50174">
    <property type="entry name" value="G_PATCH"/>
    <property type="match status" value="1"/>
</dbReference>
<feature type="non-terminal residue" evidence="2">
    <location>
        <position position="122"/>
    </location>
</feature>
<dbReference type="PaxDb" id="4097-A0A1S4BNC7"/>
<proteinExistence type="predicted"/>
<protein>
    <submittedName>
        <fullName evidence="2">Endogenous retrovirus group K member 113 Pro protein-like</fullName>
    </submittedName>
</protein>
<accession>A0A1S4BNC7</accession>
<dbReference type="AlphaFoldDB" id="A0A1S4BNC7"/>